<feature type="repeat" description="TPR" evidence="3">
    <location>
        <begin position="366"/>
        <end position="399"/>
    </location>
</feature>
<feature type="repeat" description="TPR" evidence="3">
    <location>
        <begin position="571"/>
        <end position="604"/>
    </location>
</feature>
<evidence type="ECO:0000256" key="2">
    <source>
        <dbReference type="ARBA" id="ARBA00022803"/>
    </source>
</evidence>
<evidence type="ECO:0000256" key="3">
    <source>
        <dbReference type="PROSITE-ProRule" id="PRU00339"/>
    </source>
</evidence>
<dbReference type="SMART" id="SM00028">
    <property type="entry name" value="TPR"/>
    <property type="match status" value="10"/>
</dbReference>
<accession>A0A2M7GAP3</accession>
<dbReference type="PANTHER" id="PTHR44858">
    <property type="entry name" value="TETRATRICOPEPTIDE REPEAT PROTEIN 6"/>
    <property type="match status" value="1"/>
</dbReference>
<dbReference type="Proteomes" id="UP000231019">
    <property type="component" value="Unassembled WGS sequence"/>
</dbReference>
<dbReference type="PROSITE" id="PS50005">
    <property type="entry name" value="TPR"/>
    <property type="match status" value="7"/>
</dbReference>
<dbReference type="AlphaFoldDB" id="A0A2M7GAP3"/>
<dbReference type="EMBL" id="PFFQ01000005">
    <property type="protein sequence ID" value="PIW19224.1"/>
    <property type="molecule type" value="Genomic_DNA"/>
</dbReference>
<dbReference type="SMART" id="SM00671">
    <property type="entry name" value="SEL1"/>
    <property type="match status" value="3"/>
</dbReference>
<evidence type="ECO:0000313" key="6">
    <source>
        <dbReference type="Proteomes" id="UP000231019"/>
    </source>
</evidence>
<evidence type="ECO:0000256" key="1">
    <source>
        <dbReference type="ARBA" id="ARBA00022737"/>
    </source>
</evidence>
<dbReference type="InterPro" id="IPR011009">
    <property type="entry name" value="Kinase-like_dom_sf"/>
</dbReference>
<dbReference type="InterPro" id="IPR019734">
    <property type="entry name" value="TPR_rpt"/>
</dbReference>
<dbReference type="InterPro" id="IPR008271">
    <property type="entry name" value="Ser/Thr_kinase_AS"/>
</dbReference>
<gene>
    <name evidence="5" type="ORF">COW36_02090</name>
</gene>
<dbReference type="InterPro" id="IPR006597">
    <property type="entry name" value="Sel1-like"/>
</dbReference>
<dbReference type="SMART" id="SM00220">
    <property type="entry name" value="S_TKc"/>
    <property type="match status" value="1"/>
</dbReference>
<dbReference type="SUPFAM" id="SSF48452">
    <property type="entry name" value="TPR-like"/>
    <property type="match status" value="1"/>
</dbReference>
<dbReference type="CDD" id="cd14014">
    <property type="entry name" value="STKc_PknB_like"/>
    <property type="match status" value="1"/>
</dbReference>
<evidence type="ECO:0000313" key="5">
    <source>
        <dbReference type="EMBL" id="PIW19224.1"/>
    </source>
</evidence>
<feature type="repeat" description="TPR" evidence="3">
    <location>
        <begin position="469"/>
        <end position="502"/>
    </location>
</feature>
<dbReference type="InterPro" id="IPR011990">
    <property type="entry name" value="TPR-like_helical_dom_sf"/>
</dbReference>
<feature type="repeat" description="TPR" evidence="3">
    <location>
        <begin position="605"/>
        <end position="638"/>
    </location>
</feature>
<dbReference type="Pfam" id="PF13424">
    <property type="entry name" value="TPR_12"/>
    <property type="match status" value="2"/>
</dbReference>
<feature type="repeat" description="TPR" evidence="3">
    <location>
        <begin position="435"/>
        <end position="468"/>
    </location>
</feature>
<dbReference type="Gene3D" id="1.10.510.10">
    <property type="entry name" value="Transferase(Phosphotransferase) domain 1"/>
    <property type="match status" value="1"/>
</dbReference>
<dbReference type="InterPro" id="IPR013105">
    <property type="entry name" value="TPR_2"/>
</dbReference>
<dbReference type="SUPFAM" id="SSF56112">
    <property type="entry name" value="Protein kinase-like (PK-like)"/>
    <property type="match status" value="1"/>
</dbReference>
<dbReference type="InterPro" id="IPR000719">
    <property type="entry name" value="Prot_kinase_dom"/>
</dbReference>
<reference evidence="5 6" key="1">
    <citation type="submission" date="2017-09" db="EMBL/GenBank/DDBJ databases">
        <title>Depth-based differentiation of microbial function through sediment-hosted aquifers and enrichment of novel symbionts in the deep terrestrial subsurface.</title>
        <authorList>
            <person name="Probst A.J."/>
            <person name="Ladd B."/>
            <person name="Jarett J.K."/>
            <person name="Geller-Mcgrath D.E."/>
            <person name="Sieber C.M."/>
            <person name="Emerson J.B."/>
            <person name="Anantharaman K."/>
            <person name="Thomas B.C."/>
            <person name="Malmstrom R."/>
            <person name="Stieglmeier M."/>
            <person name="Klingl A."/>
            <person name="Woyke T."/>
            <person name="Ryan C.M."/>
            <person name="Banfield J.F."/>
        </authorList>
    </citation>
    <scope>NUCLEOTIDE SEQUENCE [LARGE SCALE GENOMIC DNA]</scope>
    <source>
        <strain evidence="5">CG17_big_fil_post_rev_8_21_14_2_50_48_46</strain>
    </source>
</reference>
<dbReference type="Gene3D" id="1.25.40.10">
    <property type="entry name" value="Tetratricopeptide repeat domain"/>
    <property type="match status" value="4"/>
</dbReference>
<feature type="repeat" description="TPR" evidence="3">
    <location>
        <begin position="537"/>
        <end position="570"/>
    </location>
</feature>
<dbReference type="PROSITE" id="PS50011">
    <property type="entry name" value="PROTEIN_KINASE_DOM"/>
    <property type="match status" value="1"/>
</dbReference>
<dbReference type="InterPro" id="IPR050498">
    <property type="entry name" value="Ycf3"/>
</dbReference>
<proteinExistence type="predicted"/>
<dbReference type="GO" id="GO:0005524">
    <property type="term" value="F:ATP binding"/>
    <property type="evidence" value="ECO:0007669"/>
    <property type="project" value="InterPro"/>
</dbReference>
<dbReference type="PROSITE" id="PS50293">
    <property type="entry name" value="TPR_REGION"/>
    <property type="match status" value="2"/>
</dbReference>
<feature type="domain" description="Protein kinase" evidence="4">
    <location>
        <begin position="10"/>
        <end position="265"/>
    </location>
</feature>
<dbReference type="GO" id="GO:0004672">
    <property type="term" value="F:protein kinase activity"/>
    <property type="evidence" value="ECO:0007669"/>
    <property type="project" value="InterPro"/>
</dbReference>
<keyword evidence="2 3" id="KW-0802">TPR repeat</keyword>
<name>A0A2M7GAP3_9BACT</name>
<evidence type="ECO:0000259" key="4">
    <source>
        <dbReference type="PROSITE" id="PS50011"/>
    </source>
</evidence>
<dbReference type="PANTHER" id="PTHR44858:SF1">
    <property type="entry name" value="UDP-N-ACETYLGLUCOSAMINE--PEPTIDE N-ACETYLGLUCOSAMINYLTRANSFERASE SPINDLY-RELATED"/>
    <property type="match status" value="1"/>
</dbReference>
<dbReference type="Pfam" id="PF00515">
    <property type="entry name" value="TPR_1"/>
    <property type="match status" value="1"/>
</dbReference>
<comment type="caution">
    <text evidence="5">The sequence shown here is derived from an EMBL/GenBank/DDBJ whole genome shotgun (WGS) entry which is preliminary data.</text>
</comment>
<dbReference type="PROSITE" id="PS00108">
    <property type="entry name" value="PROTEIN_KINASE_ST"/>
    <property type="match status" value="1"/>
</dbReference>
<dbReference type="Pfam" id="PF00069">
    <property type="entry name" value="Pkinase"/>
    <property type="match status" value="1"/>
</dbReference>
<feature type="repeat" description="TPR" evidence="3">
    <location>
        <begin position="401"/>
        <end position="434"/>
    </location>
</feature>
<organism evidence="5 6">
    <name type="scientific">bacterium (Candidatus Blackallbacteria) CG17_big_fil_post_rev_8_21_14_2_50_48_46</name>
    <dbReference type="NCBI Taxonomy" id="2014261"/>
    <lineage>
        <taxon>Bacteria</taxon>
        <taxon>Candidatus Blackallbacteria</taxon>
    </lineage>
</organism>
<dbReference type="Pfam" id="PF07719">
    <property type="entry name" value="TPR_2"/>
    <property type="match status" value="1"/>
</dbReference>
<keyword evidence="1" id="KW-0677">Repeat</keyword>
<protein>
    <recommendedName>
        <fullName evidence="4">Protein kinase domain-containing protein</fullName>
    </recommendedName>
</protein>
<sequence length="679" mass="78269">MSLIVINQRFELHQELGRGGFATTWKAKDRNSGRWCTLKSLNLQNLEDWKSLELFERESKVLANLNHPNIPRFYESLTVKSEKEEKYFQVQEFIEGQSLKDSIERGRFFTEKEVIKLGSLLLEVLDYLHSFSPPIIHRDIKPGNILLSKSQTPYLIDFGAVKETLRQKQGATPTVVGTFGYMAIEQMNGDAAPASDLYSLGMTLIYLLSHREPHEIEKKGLKLNFRPHVNISGEFAKVLERMIEPDIQRRFGSAREVLKEFQKLLGRQEIKLSETPETKKQNKSVGYTIAAGALVLISAFSIWEVKSHSVKYRSATAPSSVPSYKPIGSINAKEARSLGLIYYGASSCFRANQYFDKALESFAEDAEIYFKRGICRGRLKQYALAIEDYKKAYAIAPEDYPESLYNMGWNYYQMNLYHSAIRAFTESLEVKPKHKDSLNYRGLSYIENKQYDKALADFQETIKIDSHYKYPWNNIAWVYEQQKRYPEALTAYDEAMKRFPAYSLPFYNKGDLLIKLKRYSEAIVALKGAIAASPDYASAHNLLGLSYYHLKEYDLAISHYLEAIRQSPKYATAWYNLGLVYDDQKNNPKAIEYYQKALEFNPKYTSPMNNLGYLYERQKEYTKALEYYDLAIQLEPQTPRFLNNRGDVYKALKKCTSAQADWKAACRYGNTSACKKTCP</sequence>